<dbReference type="InterPro" id="IPR010982">
    <property type="entry name" value="Lambda_DNA-bd_dom_sf"/>
</dbReference>
<dbReference type="PROSITE" id="PS50943">
    <property type="entry name" value="HTH_CROC1"/>
    <property type="match status" value="1"/>
</dbReference>
<dbReference type="EMBL" id="SPSF01000056">
    <property type="protein sequence ID" value="MPQ64794.1"/>
    <property type="molecule type" value="Genomic_DNA"/>
</dbReference>
<dbReference type="GO" id="GO:0003677">
    <property type="term" value="F:DNA binding"/>
    <property type="evidence" value="ECO:0007669"/>
    <property type="project" value="UniProtKB-KW"/>
</dbReference>
<dbReference type="PANTHER" id="PTHR46558:SF11">
    <property type="entry name" value="HTH-TYPE TRANSCRIPTIONAL REGULATOR XRE"/>
    <property type="match status" value="1"/>
</dbReference>
<protein>
    <submittedName>
        <fullName evidence="3">XRE family transcriptional regulator</fullName>
    </submittedName>
</protein>
<evidence type="ECO:0000259" key="2">
    <source>
        <dbReference type="PROSITE" id="PS50943"/>
    </source>
</evidence>
<sequence>MKNLNIGDTILRCRKEKGITQEQLSNMVGVSAGAVCKWETGNSFPDIELLSPLARALNISLDELLSFNSKLLEDDVINIKKKLTEVFIQEGYDAGYENCKALLNEYPNSVYLKLTVAELIQMYSMMYANKSEKLFKPKMECALKLLDQIVTSKDAKYMSKALFSIASIQMMLENYDESEKALKELSTSSSIDPMTIYPMLLQRQGKNDEAKVQGENMLLSHIIQSTSMLATIANISISTQNYENAQIYIDAIRKIQSLFNVGLHSGDYNLCKLYIKKGQLDCAAKYFKVYVEGVISTEYDYSNNKFFKDIQLEVAAKGQKSVRKKTYQSYIDDSALNVLKGLKDYEEGIRLLKANLY</sequence>
<gene>
    <name evidence="3" type="ORF">E4V82_22255</name>
</gene>
<accession>A0A5N7J7S6</accession>
<feature type="domain" description="HTH cro/C1-type" evidence="2">
    <location>
        <begin position="10"/>
        <end position="64"/>
    </location>
</feature>
<dbReference type="AlphaFoldDB" id="A0A5N7J7S6"/>
<comment type="caution">
    <text evidence="3">The sequence shown here is derived from an EMBL/GenBank/DDBJ whole genome shotgun (WGS) entry which is preliminary data.</text>
</comment>
<evidence type="ECO:0000313" key="4">
    <source>
        <dbReference type="Proteomes" id="UP000342249"/>
    </source>
</evidence>
<dbReference type="Gene3D" id="1.10.260.40">
    <property type="entry name" value="lambda repressor-like DNA-binding domains"/>
    <property type="match status" value="1"/>
</dbReference>
<dbReference type="RefSeq" id="WP_152753944.1">
    <property type="nucleotide sequence ID" value="NZ_SPSE01000054.1"/>
</dbReference>
<dbReference type="PANTHER" id="PTHR46558">
    <property type="entry name" value="TRACRIPTIONAL REGULATORY PROTEIN-RELATED-RELATED"/>
    <property type="match status" value="1"/>
</dbReference>
<dbReference type="InterPro" id="IPR011990">
    <property type="entry name" value="TPR-like_helical_dom_sf"/>
</dbReference>
<proteinExistence type="predicted"/>
<evidence type="ECO:0000256" key="1">
    <source>
        <dbReference type="ARBA" id="ARBA00023125"/>
    </source>
</evidence>
<organism evidence="3 4">
    <name type="scientific">Clostridium estertheticum</name>
    <dbReference type="NCBI Taxonomy" id="238834"/>
    <lineage>
        <taxon>Bacteria</taxon>
        <taxon>Bacillati</taxon>
        <taxon>Bacillota</taxon>
        <taxon>Clostridia</taxon>
        <taxon>Eubacteriales</taxon>
        <taxon>Clostridiaceae</taxon>
        <taxon>Clostridium</taxon>
    </lineage>
</organism>
<name>A0A5N7J7S6_9CLOT</name>
<dbReference type="Pfam" id="PF01381">
    <property type="entry name" value="HTH_3"/>
    <property type="match status" value="1"/>
</dbReference>
<dbReference type="SMART" id="SM00530">
    <property type="entry name" value="HTH_XRE"/>
    <property type="match status" value="1"/>
</dbReference>
<evidence type="ECO:0000313" key="3">
    <source>
        <dbReference type="EMBL" id="MPQ64794.1"/>
    </source>
</evidence>
<dbReference type="SUPFAM" id="SSF47413">
    <property type="entry name" value="lambda repressor-like DNA-binding domains"/>
    <property type="match status" value="1"/>
</dbReference>
<reference evidence="3 4" key="1">
    <citation type="journal article" date="2019" name="Lett. Appl. Microbiol.">
        <title>A case of 'blown pack' spoilage of vacuum-packaged pork likely associated with Clostridium estertheticum in Canada.</title>
        <authorList>
            <person name="Zhang P."/>
            <person name="Ward P."/>
            <person name="McMullen L.M."/>
            <person name="Yang X."/>
        </authorList>
    </citation>
    <scope>NUCLEOTIDE SEQUENCE [LARGE SCALE GENOMIC DNA]</scope>
    <source>
        <strain evidence="3 4">MA19</strain>
    </source>
</reference>
<dbReference type="Gene3D" id="1.25.40.10">
    <property type="entry name" value="Tetratricopeptide repeat domain"/>
    <property type="match status" value="1"/>
</dbReference>
<keyword evidence="1" id="KW-0238">DNA-binding</keyword>
<dbReference type="InterPro" id="IPR001387">
    <property type="entry name" value="Cro/C1-type_HTH"/>
</dbReference>
<dbReference type="Proteomes" id="UP000342249">
    <property type="component" value="Unassembled WGS sequence"/>
</dbReference>
<dbReference type="CDD" id="cd00093">
    <property type="entry name" value="HTH_XRE"/>
    <property type="match status" value="1"/>
</dbReference>